<gene>
    <name evidence="2" type="ORF">J2T15_004751</name>
</gene>
<reference evidence="2 3" key="1">
    <citation type="submission" date="2023-07" db="EMBL/GenBank/DDBJ databases">
        <title>Sorghum-associated microbial communities from plants grown in Nebraska, USA.</title>
        <authorList>
            <person name="Schachtman D."/>
        </authorList>
    </citation>
    <scope>NUCLEOTIDE SEQUENCE [LARGE SCALE GENOMIC DNA]</scope>
    <source>
        <strain evidence="2 3">CC482</strain>
    </source>
</reference>
<sequence>MKKLATLAVIMLIAGTIGVFMTFNIQDLKTFGTEPVMIEKTIDPSAVHNIKVNSDSLDIEFKRSATNDIKVSLDGRASKKYVDRFILATGVVGDTATIQASYKDTFFVGFNIVDVDMIVELPDRLWDRIEVDSKHSDIEVEHLAAKDAVITSGSGDIQTEELQTEIAKLRTDHGDIDLENISGDSVELMSSSGNIKLESYTIGRLNFHSDHGNITIEDGVGVVQGSTKSGNIRFNAKEVNDNLSLVSSHGNIRIEAERQPESAEIVLKYEHGNRDVDWEGIETSVDREHAFSGKLGGGKVKIEAESETGNIKLGID</sequence>
<proteinExistence type="predicted"/>
<accession>A0ABT9U6V9</accession>
<evidence type="ECO:0000313" key="3">
    <source>
        <dbReference type="Proteomes" id="UP001229346"/>
    </source>
</evidence>
<dbReference type="EMBL" id="JAUSSU010000010">
    <property type="protein sequence ID" value="MDQ0115293.1"/>
    <property type="molecule type" value="Genomic_DNA"/>
</dbReference>
<dbReference type="PANTHER" id="PTHR34094:SF1">
    <property type="entry name" value="PROTEIN FAM185A"/>
    <property type="match status" value="1"/>
</dbReference>
<evidence type="ECO:0000313" key="2">
    <source>
        <dbReference type="EMBL" id="MDQ0115293.1"/>
    </source>
</evidence>
<dbReference type="PANTHER" id="PTHR34094">
    <property type="match status" value="1"/>
</dbReference>
<dbReference type="InterPro" id="IPR025164">
    <property type="entry name" value="Toastrack_DUF4097"/>
</dbReference>
<keyword evidence="3" id="KW-1185">Reference proteome</keyword>
<feature type="domain" description="DUF4097" evidence="1">
    <location>
        <begin position="48"/>
        <end position="313"/>
    </location>
</feature>
<name>A0ABT9U6V9_PAEHA</name>
<comment type="caution">
    <text evidence="2">The sequence shown here is derived from an EMBL/GenBank/DDBJ whole genome shotgun (WGS) entry which is preliminary data.</text>
</comment>
<dbReference type="Pfam" id="PF13349">
    <property type="entry name" value="DUF4097"/>
    <property type="match status" value="1"/>
</dbReference>
<dbReference type="Proteomes" id="UP001229346">
    <property type="component" value="Unassembled WGS sequence"/>
</dbReference>
<organism evidence="2 3">
    <name type="scientific">Paenibacillus harenae</name>
    <dbReference type="NCBI Taxonomy" id="306543"/>
    <lineage>
        <taxon>Bacteria</taxon>
        <taxon>Bacillati</taxon>
        <taxon>Bacillota</taxon>
        <taxon>Bacilli</taxon>
        <taxon>Bacillales</taxon>
        <taxon>Paenibacillaceae</taxon>
        <taxon>Paenibacillus</taxon>
    </lineage>
</organism>
<dbReference type="RefSeq" id="WP_307206807.1">
    <property type="nucleotide sequence ID" value="NZ_JAUSSU010000010.1"/>
</dbReference>
<dbReference type="Gene3D" id="2.160.20.120">
    <property type="match status" value="1"/>
</dbReference>
<evidence type="ECO:0000259" key="1">
    <source>
        <dbReference type="Pfam" id="PF13349"/>
    </source>
</evidence>
<protein>
    <submittedName>
        <fullName evidence="2">DUF4097 and DUF4098 domain-containing protein YvlB</fullName>
    </submittedName>
</protein>